<dbReference type="PANTHER" id="PTHR21505">
    <property type="entry name" value="MADF DOMAIN-CONTAINING PROTEIN-RELATED"/>
    <property type="match status" value="1"/>
</dbReference>
<proteinExistence type="predicted"/>
<evidence type="ECO:0000259" key="2">
    <source>
        <dbReference type="PROSITE" id="PS51029"/>
    </source>
</evidence>
<evidence type="ECO:0000313" key="4">
    <source>
        <dbReference type="EMBL" id="CAK1601424.1"/>
    </source>
</evidence>
<sequence length="435" mass="49052">MEADAEYIEEAGFTRSRSPSPLPPNVLQPEKDFILNFEALPELWDTKNPGYTNKYKRNENLAKLLPILRKIKKDATIDDVKKKINSIRSNYRRELKKIVASKRSGAGADDIYNPKIWYFPYLHFLRKLEQPVALLQESNQLNQEPLTSETEQINQEGSEHQQSNQNNEVRSFSSISAAPKPYVSSQKKKKLNYEELIDRACRYLSEPCNTHTNQNVNLTNPIALEWSNTLERLDPIQRLYAKKAINDILFEAELGNLNRDSVKTFTTLTPPPPPPPSSMQTPSPASLPLSSPQDTASVTFNINSQHYSPYSDSTLTSPPPPLSPLSQQTLTSPAAQPLYSLQHTTSQTSHQISSQQHSGHTISTTPYNFTSLQRGTPSQIILNANYNLDQPSQIPASTSKEYILHIPNDPNITPSPSRYQNKSNNIVSLFSHFKP</sequence>
<evidence type="ECO:0000313" key="5">
    <source>
        <dbReference type="Proteomes" id="UP001314205"/>
    </source>
</evidence>
<dbReference type="PANTHER" id="PTHR21505:SF8">
    <property type="entry name" value="DPT-YFP REPRESSOR BY OVEREXPRESSION, ISOFORM D-RELATED"/>
    <property type="match status" value="1"/>
</dbReference>
<evidence type="ECO:0000256" key="1">
    <source>
        <dbReference type="SAM" id="MobiDB-lite"/>
    </source>
</evidence>
<keyword evidence="5" id="KW-1185">Reference proteome</keyword>
<feature type="region of interest" description="Disordered" evidence="1">
    <location>
        <begin position="143"/>
        <end position="170"/>
    </location>
</feature>
<feature type="region of interest" description="Disordered" evidence="1">
    <location>
        <begin position="263"/>
        <end position="296"/>
    </location>
</feature>
<feature type="region of interest" description="Disordered" evidence="1">
    <location>
        <begin position="309"/>
        <end position="330"/>
    </location>
</feature>
<organism evidence="3 5">
    <name type="scientific">Parnassius mnemosyne</name>
    <name type="common">clouded apollo</name>
    <dbReference type="NCBI Taxonomy" id="213953"/>
    <lineage>
        <taxon>Eukaryota</taxon>
        <taxon>Metazoa</taxon>
        <taxon>Ecdysozoa</taxon>
        <taxon>Arthropoda</taxon>
        <taxon>Hexapoda</taxon>
        <taxon>Insecta</taxon>
        <taxon>Pterygota</taxon>
        <taxon>Neoptera</taxon>
        <taxon>Endopterygota</taxon>
        <taxon>Lepidoptera</taxon>
        <taxon>Glossata</taxon>
        <taxon>Ditrysia</taxon>
        <taxon>Papilionoidea</taxon>
        <taxon>Papilionidae</taxon>
        <taxon>Parnassiinae</taxon>
        <taxon>Parnassini</taxon>
        <taxon>Parnassius</taxon>
        <taxon>Driopa</taxon>
    </lineage>
</organism>
<dbReference type="EMBL" id="CAVLGL010000035">
    <property type="protein sequence ID" value="CAK1582011.1"/>
    <property type="molecule type" value="Genomic_DNA"/>
</dbReference>
<protein>
    <recommendedName>
        <fullName evidence="2">MADF domain-containing protein</fullName>
    </recommendedName>
</protein>
<name>A0AAV1KG18_9NEOP</name>
<dbReference type="SMART" id="SM00595">
    <property type="entry name" value="MADF"/>
    <property type="match status" value="1"/>
</dbReference>
<feature type="region of interest" description="Disordered" evidence="1">
    <location>
        <begin position="1"/>
        <end position="24"/>
    </location>
</feature>
<dbReference type="PROSITE" id="PS51029">
    <property type="entry name" value="MADF"/>
    <property type="match status" value="1"/>
</dbReference>
<dbReference type="InterPro" id="IPR006578">
    <property type="entry name" value="MADF-dom"/>
</dbReference>
<feature type="domain" description="MADF" evidence="2">
    <location>
        <begin position="32"/>
        <end position="130"/>
    </location>
</feature>
<gene>
    <name evidence="4" type="ORF">PARMNEM_LOCUS20067</name>
    <name evidence="3" type="ORF">PARMNEM_LOCUS3602</name>
</gene>
<dbReference type="AlphaFoldDB" id="A0AAV1KG18"/>
<accession>A0AAV1KG18</accession>
<dbReference type="EMBL" id="CAVLGL010000126">
    <property type="protein sequence ID" value="CAK1601424.1"/>
    <property type="molecule type" value="Genomic_DNA"/>
</dbReference>
<evidence type="ECO:0000313" key="3">
    <source>
        <dbReference type="EMBL" id="CAK1582011.1"/>
    </source>
</evidence>
<comment type="caution">
    <text evidence="3">The sequence shown here is derived from an EMBL/GenBank/DDBJ whole genome shotgun (WGS) entry which is preliminary data.</text>
</comment>
<feature type="region of interest" description="Disordered" evidence="1">
    <location>
        <begin position="342"/>
        <end position="365"/>
    </location>
</feature>
<dbReference type="Proteomes" id="UP001314205">
    <property type="component" value="Unassembled WGS sequence"/>
</dbReference>
<reference evidence="3 5" key="1">
    <citation type="submission" date="2023-11" db="EMBL/GenBank/DDBJ databases">
        <authorList>
            <person name="Hedman E."/>
            <person name="Englund M."/>
            <person name="Stromberg M."/>
            <person name="Nyberg Akerstrom W."/>
            <person name="Nylinder S."/>
            <person name="Jareborg N."/>
            <person name="Kallberg Y."/>
            <person name="Kronander E."/>
        </authorList>
    </citation>
    <scope>NUCLEOTIDE SEQUENCE [LARGE SCALE GENOMIC DNA]</scope>
</reference>
<feature type="compositionally biased region" description="Low complexity" evidence="1">
    <location>
        <begin position="278"/>
        <end position="292"/>
    </location>
</feature>
<dbReference type="Pfam" id="PF10545">
    <property type="entry name" value="MADF_DNA_bdg"/>
    <property type="match status" value="1"/>
</dbReference>